<gene>
    <name evidence="2" type="ordered locus">A2cp1_1133</name>
</gene>
<name>B8JFP0_ANAD2</name>
<dbReference type="InterPro" id="IPR008258">
    <property type="entry name" value="Transglycosylase_SLT_dom_1"/>
</dbReference>
<dbReference type="SUPFAM" id="SSF53955">
    <property type="entry name" value="Lysozyme-like"/>
    <property type="match status" value="1"/>
</dbReference>
<keyword evidence="3" id="KW-1185">Reference proteome</keyword>
<dbReference type="CDD" id="cd16892">
    <property type="entry name" value="LT_VirB1-like"/>
    <property type="match status" value="1"/>
</dbReference>
<dbReference type="InterPro" id="IPR023346">
    <property type="entry name" value="Lysozyme-like_dom_sf"/>
</dbReference>
<evidence type="ECO:0000313" key="3">
    <source>
        <dbReference type="Proteomes" id="UP000007089"/>
    </source>
</evidence>
<protein>
    <submittedName>
        <fullName evidence="2">Lytic transglycosylase catalytic</fullName>
    </submittedName>
</protein>
<dbReference type="EMBL" id="CP001359">
    <property type="protein sequence ID" value="ACL64478.1"/>
    <property type="molecule type" value="Genomic_DNA"/>
</dbReference>
<feature type="domain" description="Transglycosylase SLT" evidence="1">
    <location>
        <begin position="19"/>
        <end position="134"/>
    </location>
</feature>
<dbReference type="AlphaFoldDB" id="B8JFP0"/>
<dbReference type="Proteomes" id="UP000007089">
    <property type="component" value="Chromosome"/>
</dbReference>
<evidence type="ECO:0000313" key="2">
    <source>
        <dbReference type="EMBL" id="ACL64478.1"/>
    </source>
</evidence>
<organism evidence="2 3">
    <name type="scientific">Anaeromyxobacter dehalogenans (strain ATCC BAA-258 / DSM 21875 / 2CP-1)</name>
    <dbReference type="NCBI Taxonomy" id="455488"/>
    <lineage>
        <taxon>Bacteria</taxon>
        <taxon>Pseudomonadati</taxon>
        <taxon>Myxococcota</taxon>
        <taxon>Myxococcia</taxon>
        <taxon>Myxococcales</taxon>
        <taxon>Cystobacterineae</taxon>
        <taxon>Anaeromyxobacteraceae</taxon>
        <taxon>Anaeromyxobacter</taxon>
    </lineage>
</organism>
<reference evidence="2" key="1">
    <citation type="submission" date="2009-01" db="EMBL/GenBank/DDBJ databases">
        <title>Complete sequence of Anaeromyxobacter dehalogenans 2CP-1.</title>
        <authorList>
            <consortium name="US DOE Joint Genome Institute"/>
            <person name="Lucas S."/>
            <person name="Copeland A."/>
            <person name="Lapidus A."/>
            <person name="Glavina del Rio T."/>
            <person name="Dalin E."/>
            <person name="Tice H."/>
            <person name="Bruce D."/>
            <person name="Goodwin L."/>
            <person name="Pitluck S."/>
            <person name="Saunders E."/>
            <person name="Brettin T."/>
            <person name="Detter J.C."/>
            <person name="Han C."/>
            <person name="Larimer F."/>
            <person name="Land M."/>
            <person name="Hauser L."/>
            <person name="Kyrpides N."/>
            <person name="Ovchinnikova G."/>
            <person name="Beliaev A.S."/>
            <person name="Richardson P."/>
        </authorList>
    </citation>
    <scope>NUCLEOTIDE SEQUENCE</scope>
    <source>
        <strain evidence="2">2CP-1</strain>
    </source>
</reference>
<dbReference type="CAZy" id="GH23">
    <property type="family name" value="Glycoside Hydrolase Family 23"/>
</dbReference>
<accession>B8JFP0</accession>
<sequence>MTGLSALIVACGIVRHVGLIEAIVRVESGGNPFALAVNGAVELVHAPRDRDEAAAMARWLAAHGYNFDAGLAQVNSANLARFGLDTSSVFERCANLRAASRVLEECHERALQHWDDEERAMAAALSCYNTGHLTRGLRNGYVTAVRAAVDSLAPGPNRDGSRGDEACHVWGRSARRNPARGSGRARAAIGDTQRDEVFAMSLADAFATRSHEERVR</sequence>
<dbReference type="Pfam" id="PF01464">
    <property type="entry name" value="SLT"/>
    <property type="match status" value="1"/>
</dbReference>
<dbReference type="Gene3D" id="1.10.530.10">
    <property type="match status" value="1"/>
</dbReference>
<dbReference type="RefSeq" id="WP_012632470.1">
    <property type="nucleotide sequence ID" value="NC_011891.1"/>
</dbReference>
<proteinExistence type="predicted"/>
<dbReference type="HOGENOM" id="CLU_1275514_0_0_7"/>
<dbReference type="KEGG" id="acp:A2cp1_1133"/>
<evidence type="ECO:0000259" key="1">
    <source>
        <dbReference type="Pfam" id="PF01464"/>
    </source>
</evidence>